<proteinExistence type="predicted"/>
<dbReference type="PhylomeDB" id="A0A1B0GE88"/>
<protein>
    <submittedName>
        <fullName evidence="3">Uncharacterized protein</fullName>
    </submittedName>
</protein>
<dbReference type="Gene3D" id="3.40.50.300">
    <property type="entry name" value="P-loop containing nucleotide triphosphate hydrolases"/>
    <property type="match status" value="1"/>
</dbReference>
<dbReference type="GO" id="GO:0060429">
    <property type="term" value="P:epithelium development"/>
    <property type="evidence" value="ECO:0007669"/>
    <property type="project" value="UniProtKB-ARBA"/>
</dbReference>
<evidence type="ECO:0000313" key="4">
    <source>
        <dbReference type="Proteomes" id="UP000092444"/>
    </source>
</evidence>
<reference evidence="3" key="1">
    <citation type="submission" date="2020-05" db="UniProtKB">
        <authorList>
            <consortium name="EnsemblMetazoa"/>
        </authorList>
    </citation>
    <scope>IDENTIFICATION</scope>
    <source>
        <strain evidence="3">Yale</strain>
    </source>
</reference>
<dbReference type="STRING" id="37546.A0A1B0GE88"/>
<dbReference type="GO" id="GO:0007264">
    <property type="term" value="P:small GTPase-mediated signal transduction"/>
    <property type="evidence" value="ECO:0007669"/>
    <property type="project" value="InterPro"/>
</dbReference>
<evidence type="ECO:0000256" key="1">
    <source>
        <dbReference type="ARBA" id="ARBA00022741"/>
    </source>
</evidence>
<organism evidence="3 4">
    <name type="scientific">Glossina morsitans morsitans</name>
    <name type="common">Savannah tsetse fly</name>
    <dbReference type="NCBI Taxonomy" id="37546"/>
    <lineage>
        <taxon>Eukaryota</taxon>
        <taxon>Metazoa</taxon>
        <taxon>Ecdysozoa</taxon>
        <taxon>Arthropoda</taxon>
        <taxon>Hexapoda</taxon>
        <taxon>Insecta</taxon>
        <taxon>Pterygota</taxon>
        <taxon>Neoptera</taxon>
        <taxon>Endopterygota</taxon>
        <taxon>Diptera</taxon>
        <taxon>Brachycera</taxon>
        <taxon>Muscomorpha</taxon>
        <taxon>Hippoboscoidea</taxon>
        <taxon>Glossinidae</taxon>
        <taxon>Glossina</taxon>
    </lineage>
</organism>
<dbReference type="GO" id="GO:0001667">
    <property type="term" value="P:ameboidal-type cell migration"/>
    <property type="evidence" value="ECO:0007669"/>
    <property type="project" value="UniProtKB-ARBA"/>
</dbReference>
<dbReference type="GO" id="GO:0003006">
    <property type="term" value="P:developmental process involved in reproduction"/>
    <property type="evidence" value="ECO:0007669"/>
    <property type="project" value="UniProtKB-ARBA"/>
</dbReference>
<dbReference type="AlphaFoldDB" id="A0A1B0GE88"/>
<dbReference type="PANTHER" id="PTHR24072">
    <property type="entry name" value="RHO FAMILY GTPASE"/>
    <property type="match status" value="1"/>
</dbReference>
<dbReference type="SUPFAM" id="SSF52540">
    <property type="entry name" value="P-loop containing nucleoside triphosphate hydrolases"/>
    <property type="match status" value="1"/>
</dbReference>
<keyword evidence="1" id="KW-0547">Nucleotide-binding</keyword>
<dbReference type="GO" id="GO:0005525">
    <property type="term" value="F:GTP binding"/>
    <property type="evidence" value="ECO:0007669"/>
    <property type="project" value="UniProtKB-KW"/>
</dbReference>
<dbReference type="EMBL" id="CCAG010012163">
    <property type="status" value="NOT_ANNOTATED_CDS"/>
    <property type="molecule type" value="Genomic_DNA"/>
</dbReference>
<dbReference type="EnsemblMetazoa" id="GMOY011612-RA">
    <property type="protein sequence ID" value="GMOY011612-PA"/>
    <property type="gene ID" value="GMOY011612"/>
</dbReference>
<dbReference type="GO" id="GO:0022412">
    <property type="term" value="P:cellular process involved in reproduction in multicellular organism"/>
    <property type="evidence" value="ECO:0007669"/>
    <property type="project" value="UniProtKB-ARBA"/>
</dbReference>
<name>A0A1B0GE88_GLOMM</name>
<dbReference type="InterPro" id="IPR027417">
    <property type="entry name" value="P-loop_NTPase"/>
</dbReference>
<dbReference type="GO" id="GO:0035006">
    <property type="term" value="P:melanization defense response"/>
    <property type="evidence" value="ECO:0007669"/>
    <property type="project" value="UniProtKB-ARBA"/>
</dbReference>
<dbReference type="Proteomes" id="UP000092444">
    <property type="component" value="Unassembled WGS sequence"/>
</dbReference>
<dbReference type="GO" id="GO:0003924">
    <property type="term" value="F:GTPase activity"/>
    <property type="evidence" value="ECO:0007669"/>
    <property type="project" value="InterPro"/>
</dbReference>
<dbReference type="InterPro" id="IPR003578">
    <property type="entry name" value="Small_GTPase_Rho"/>
</dbReference>
<evidence type="ECO:0000256" key="2">
    <source>
        <dbReference type="ARBA" id="ARBA00023134"/>
    </source>
</evidence>
<keyword evidence="4" id="KW-1185">Reference proteome</keyword>
<evidence type="ECO:0000313" key="3">
    <source>
        <dbReference type="EnsemblMetazoa" id="GMOY011612-PA"/>
    </source>
</evidence>
<dbReference type="InterPro" id="IPR001806">
    <property type="entry name" value="Small_GTPase"/>
</dbReference>
<keyword evidence="2" id="KW-0342">GTP-binding</keyword>
<dbReference type="GO" id="GO:0035099">
    <property type="term" value="P:hemocyte migration"/>
    <property type="evidence" value="ECO:0007669"/>
    <property type="project" value="UniProtKB-ARBA"/>
</dbReference>
<dbReference type="Pfam" id="PF00071">
    <property type="entry name" value="Ras"/>
    <property type="match status" value="1"/>
</dbReference>
<dbReference type="SMART" id="SM00174">
    <property type="entry name" value="RHO"/>
    <property type="match status" value="1"/>
</dbReference>
<sequence>MCCDGGVDKWFPEVRRYCPLVGTKLDLRSDKNTIKELRAKKLVPITYRQGSLKAKEIFAMKYLECSTLTQNGLNAVFVEAIRTALHPTS</sequence>
<accession>A0A1B0GE88</accession>
<dbReference type="VEuPathDB" id="VectorBase:GMOY011612"/>